<dbReference type="EMBL" id="CYZO01000029">
    <property type="protein sequence ID" value="CUO28577.1"/>
    <property type="molecule type" value="Genomic_DNA"/>
</dbReference>
<dbReference type="RefSeq" id="WP_055159266.1">
    <property type="nucleotide sequence ID" value="NZ_CYZO01000029.1"/>
</dbReference>
<dbReference type="AlphaFoldDB" id="A0A174DTM2"/>
<evidence type="ECO:0000313" key="2">
    <source>
        <dbReference type="Proteomes" id="UP000095787"/>
    </source>
</evidence>
<sequence length="117" mass="13978">MFCLKGYNQMLKKWIEMKILDDGTVLVDDWEHIEEGSIKRYTEQMDMEKKMLWEDDQIVDMQTGKCMIIRFGEYETYCVEEEQIMKNVGFYLETRTGENLPLGNLSGYAKKLEEPIW</sequence>
<gene>
    <name evidence="1" type="ORF">ERS852456_02126</name>
</gene>
<evidence type="ECO:0000313" key="1">
    <source>
        <dbReference type="EMBL" id="CUO28577.1"/>
    </source>
</evidence>
<protein>
    <recommendedName>
        <fullName evidence="3">YopX protein domain-containing protein</fullName>
    </recommendedName>
</protein>
<reference evidence="1 2" key="1">
    <citation type="submission" date="2015-09" db="EMBL/GenBank/DDBJ databases">
        <authorList>
            <consortium name="Pathogen Informatics"/>
        </authorList>
    </citation>
    <scope>NUCLEOTIDE SEQUENCE [LARGE SCALE GENOMIC DNA]</scope>
    <source>
        <strain evidence="1 2">2789STDY5834841</strain>
    </source>
</reference>
<dbReference type="Proteomes" id="UP000095787">
    <property type="component" value="Unassembled WGS sequence"/>
</dbReference>
<organism evidence="1 2">
    <name type="scientific">[Ruminococcus] torques</name>
    <dbReference type="NCBI Taxonomy" id="33039"/>
    <lineage>
        <taxon>Bacteria</taxon>
        <taxon>Bacillati</taxon>
        <taxon>Bacillota</taxon>
        <taxon>Clostridia</taxon>
        <taxon>Lachnospirales</taxon>
        <taxon>Lachnospiraceae</taxon>
        <taxon>Mediterraneibacter</taxon>
    </lineage>
</organism>
<proteinExistence type="predicted"/>
<accession>A0A174DTM2</accession>
<name>A0A174DTM2_9FIRM</name>
<evidence type="ECO:0008006" key="3">
    <source>
        <dbReference type="Google" id="ProtNLM"/>
    </source>
</evidence>